<keyword evidence="3" id="KW-1185">Reference proteome</keyword>
<accession>A0A5B7JD58</accession>
<protein>
    <submittedName>
        <fullName evidence="2">Uncharacterized protein</fullName>
    </submittedName>
</protein>
<evidence type="ECO:0000313" key="2">
    <source>
        <dbReference type="EMBL" id="MPC90888.1"/>
    </source>
</evidence>
<reference evidence="2 3" key="1">
    <citation type="submission" date="2019-05" db="EMBL/GenBank/DDBJ databases">
        <title>Another draft genome of Portunus trituberculatus and its Hox gene families provides insights of decapod evolution.</title>
        <authorList>
            <person name="Jeong J.-H."/>
            <person name="Song I."/>
            <person name="Kim S."/>
            <person name="Choi T."/>
            <person name="Kim D."/>
            <person name="Ryu S."/>
            <person name="Kim W."/>
        </authorList>
    </citation>
    <scope>NUCLEOTIDE SEQUENCE [LARGE SCALE GENOMIC DNA]</scope>
    <source>
        <tissue evidence="2">Muscle</tissue>
    </source>
</reference>
<proteinExistence type="predicted"/>
<evidence type="ECO:0000313" key="3">
    <source>
        <dbReference type="Proteomes" id="UP000324222"/>
    </source>
</evidence>
<sequence length="42" mass="4726">MRHPKKVASISSGLMARLDQPQRPSQVQGTKVRDDDLIYCTV</sequence>
<evidence type="ECO:0000256" key="1">
    <source>
        <dbReference type="SAM" id="MobiDB-lite"/>
    </source>
</evidence>
<dbReference type="AlphaFoldDB" id="A0A5B7JD58"/>
<dbReference type="EMBL" id="VSRR010085918">
    <property type="protein sequence ID" value="MPC90888.1"/>
    <property type="molecule type" value="Genomic_DNA"/>
</dbReference>
<comment type="caution">
    <text evidence="2">The sequence shown here is derived from an EMBL/GenBank/DDBJ whole genome shotgun (WGS) entry which is preliminary data.</text>
</comment>
<feature type="region of interest" description="Disordered" evidence="1">
    <location>
        <begin position="1"/>
        <end position="31"/>
    </location>
</feature>
<name>A0A5B7JD58_PORTR</name>
<organism evidence="2 3">
    <name type="scientific">Portunus trituberculatus</name>
    <name type="common">Swimming crab</name>
    <name type="synonym">Neptunus trituberculatus</name>
    <dbReference type="NCBI Taxonomy" id="210409"/>
    <lineage>
        <taxon>Eukaryota</taxon>
        <taxon>Metazoa</taxon>
        <taxon>Ecdysozoa</taxon>
        <taxon>Arthropoda</taxon>
        <taxon>Crustacea</taxon>
        <taxon>Multicrustacea</taxon>
        <taxon>Malacostraca</taxon>
        <taxon>Eumalacostraca</taxon>
        <taxon>Eucarida</taxon>
        <taxon>Decapoda</taxon>
        <taxon>Pleocyemata</taxon>
        <taxon>Brachyura</taxon>
        <taxon>Eubrachyura</taxon>
        <taxon>Portunoidea</taxon>
        <taxon>Portunidae</taxon>
        <taxon>Portuninae</taxon>
        <taxon>Portunus</taxon>
    </lineage>
</organism>
<dbReference type="Proteomes" id="UP000324222">
    <property type="component" value="Unassembled WGS sequence"/>
</dbReference>
<gene>
    <name evidence="2" type="ORF">E2C01_085892</name>
</gene>